<dbReference type="SUPFAM" id="SSF52540">
    <property type="entry name" value="P-loop containing nucleoside triphosphate hydrolases"/>
    <property type="match status" value="1"/>
</dbReference>
<dbReference type="SMART" id="SM00490">
    <property type="entry name" value="HELICc"/>
    <property type="match status" value="1"/>
</dbReference>
<evidence type="ECO:0000313" key="18">
    <source>
        <dbReference type="EMBL" id="TDR22775.1"/>
    </source>
</evidence>
<dbReference type="Pfam" id="PF00270">
    <property type="entry name" value="DEAD"/>
    <property type="match status" value="1"/>
</dbReference>
<evidence type="ECO:0000259" key="17">
    <source>
        <dbReference type="PROSITE" id="PS51194"/>
    </source>
</evidence>
<evidence type="ECO:0000256" key="14">
    <source>
        <dbReference type="ARBA" id="ARBA00048988"/>
    </source>
</evidence>
<dbReference type="AlphaFoldDB" id="A0A4R6XS73"/>
<feature type="domain" description="Helicase C-terminal" evidence="17">
    <location>
        <begin position="472"/>
        <end position="618"/>
    </location>
</feature>
<dbReference type="PROSITE" id="PS51194">
    <property type="entry name" value="HELICASE_CTER"/>
    <property type="match status" value="1"/>
</dbReference>
<name>A0A4R6XS73_9GAMM</name>
<dbReference type="PROSITE" id="PS51192">
    <property type="entry name" value="HELICASE_ATP_BIND_1"/>
    <property type="match status" value="1"/>
</dbReference>
<dbReference type="InterPro" id="IPR033454">
    <property type="entry name" value="RecG_wedge"/>
</dbReference>
<keyword evidence="8" id="KW-0238">DNA-binding</keyword>
<dbReference type="EMBL" id="SNZB01000002">
    <property type="protein sequence ID" value="TDR22775.1"/>
    <property type="molecule type" value="Genomic_DNA"/>
</dbReference>
<dbReference type="InterPro" id="IPR001650">
    <property type="entry name" value="Helicase_C-like"/>
</dbReference>
<keyword evidence="10 15" id="KW-0234">DNA repair</keyword>
<reference evidence="18 19" key="1">
    <citation type="submission" date="2019-03" db="EMBL/GenBank/DDBJ databases">
        <title>Genomic Encyclopedia of Type Strains, Phase IV (KMG-IV): sequencing the most valuable type-strain genomes for metagenomic binning, comparative biology and taxonomic classification.</title>
        <authorList>
            <person name="Goeker M."/>
        </authorList>
    </citation>
    <scope>NUCLEOTIDE SEQUENCE [LARGE SCALE GENOMIC DNA]</scope>
    <source>
        <strain evidence="18 19">DSM 25488</strain>
    </source>
</reference>
<dbReference type="GO" id="GO:0003677">
    <property type="term" value="F:DNA binding"/>
    <property type="evidence" value="ECO:0007669"/>
    <property type="project" value="UniProtKB-KW"/>
</dbReference>
<dbReference type="InterPro" id="IPR012340">
    <property type="entry name" value="NA-bd_OB-fold"/>
</dbReference>
<comment type="catalytic activity">
    <reaction evidence="14 15">
        <text>ATP + H2O = ADP + phosphate + H(+)</text>
        <dbReference type="Rhea" id="RHEA:13065"/>
        <dbReference type="ChEBI" id="CHEBI:15377"/>
        <dbReference type="ChEBI" id="CHEBI:15378"/>
        <dbReference type="ChEBI" id="CHEBI:30616"/>
        <dbReference type="ChEBI" id="CHEBI:43474"/>
        <dbReference type="ChEBI" id="CHEBI:456216"/>
        <dbReference type="EC" id="5.6.2.4"/>
    </reaction>
</comment>
<dbReference type="NCBIfam" id="NF008165">
    <property type="entry name" value="PRK10917.1-3"/>
    <property type="match status" value="1"/>
</dbReference>
<evidence type="ECO:0000256" key="4">
    <source>
        <dbReference type="ARBA" id="ARBA00022763"/>
    </source>
</evidence>
<dbReference type="InterPro" id="IPR004609">
    <property type="entry name" value="ATP-dep_DNA_helicase_RecG"/>
</dbReference>
<dbReference type="InterPro" id="IPR047112">
    <property type="entry name" value="RecG/Mfd"/>
</dbReference>
<dbReference type="PANTHER" id="PTHR47964:SF1">
    <property type="entry name" value="ATP-DEPENDENT DNA HELICASE HOMOLOG RECG, CHLOROPLASTIC"/>
    <property type="match status" value="1"/>
</dbReference>
<evidence type="ECO:0000313" key="19">
    <source>
        <dbReference type="Proteomes" id="UP000295724"/>
    </source>
</evidence>
<dbReference type="GO" id="GO:0006310">
    <property type="term" value="P:DNA recombination"/>
    <property type="evidence" value="ECO:0007669"/>
    <property type="project" value="UniProtKB-UniRule"/>
</dbReference>
<dbReference type="Pfam" id="PF00271">
    <property type="entry name" value="Helicase_C"/>
    <property type="match status" value="1"/>
</dbReference>
<dbReference type="InterPro" id="IPR045562">
    <property type="entry name" value="RecG_dom3_C"/>
</dbReference>
<evidence type="ECO:0000256" key="15">
    <source>
        <dbReference type="RuleBase" id="RU363016"/>
    </source>
</evidence>
<dbReference type="Gene3D" id="3.40.50.300">
    <property type="entry name" value="P-loop containing nucleotide triphosphate hydrolases"/>
    <property type="match status" value="2"/>
</dbReference>
<keyword evidence="6 15" id="KW-0347">Helicase</keyword>
<evidence type="ECO:0000256" key="7">
    <source>
        <dbReference type="ARBA" id="ARBA00022840"/>
    </source>
</evidence>
<dbReference type="Pfam" id="PF17191">
    <property type="entry name" value="RecG_wedge"/>
    <property type="match status" value="1"/>
</dbReference>
<proteinExistence type="inferred from homology"/>
<dbReference type="Gene3D" id="2.40.50.140">
    <property type="entry name" value="Nucleic acid-binding proteins"/>
    <property type="match status" value="1"/>
</dbReference>
<dbReference type="InterPro" id="IPR014001">
    <property type="entry name" value="Helicase_ATP-bd"/>
</dbReference>
<dbReference type="FunFam" id="3.40.50.300:FF:000391">
    <property type="entry name" value="ATP-dependent DNA helicase RecG"/>
    <property type="match status" value="1"/>
</dbReference>
<evidence type="ECO:0000256" key="10">
    <source>
        <dbReference type="ARBA" id="ARBA00023204"/>
    </source>
</evidence>
<keyword evidence="9 15" id="KW-0233">DNA recombination</keyword>
<dbReference type="GO" id="GO:0043138">
    <property type="term" value="F:3'-5' DNA helicase activity"/>
    <property type="evidence" value="ECO:0007669"/>
    <property type="project" value="UniProtKB-EC"/>
</dbReference>
<evidence type="ECO:0000256" key="11">
    <source>
        <dbReference type="ARBA" id="ARBA00023235"/>
    </source>
</evidence>
<dbReference type="EC" id="5.6.2.4" evidence="13 15"/>
<evidence type="ECO:0000256" key="6">
    <source>
        <dbReference type="ARBA" id="ARBA00022806"/>
    </source>
</evidence>
<dbReference type="SUPFAM" id="SSF50249">
    <property type="entry name" value="Nucleic acid-binding proteins"/>
    <property type="match status" value="1"/>
</dbReference>
<dbReference type="SMART" id="SM00487">
    <property type="entry name" value="DEXDc"/>
    <property type="match status" value="1"/>
</dbReference>
<dbReference type="OrthoDB" id="9804325at2"/>
<accession>A0A4R6XS73</accession>
<dbReference type="CDD" id="cd17992">
    <property type="entry name" value="DEXHc_RecG"/>
    <property type="match status" value="1"/>
</dbReference>
<dbReference type="GO" id="GO:0005524">
    <property type="term" value="F:ATP binding"/>
    <property type="evidence" value="ECO:0007669"/>
    <property type="project" value="UniProtKB-KW"/>
</dbReference>
<keyword evidence="3 15" id="KW-0547">Nucleotide-binding</keyword>
<dbReference type="Pfam" id="PF19833">
    <property type="entry name" value="RecG_dom3_C"/>
    <property type="match status" value="1"/>
</dbReference>
<comment type="caution">
    <text evidence="18">The sequence shown here is derived from an EMBL/GenBank/DDBJ whole genome shotgun (WGS) entry which is preliminary data.</text>
</comment>
<dbReference type="CDD" id="cd04488">
    <property type="entry name" value="RecG_wedge_OBF"/>
    <property type="match status" value="1"/>
</dbReference>
<keyword evidence="4 15" id="KW-0227">DNA damage</keyword>
<keyword evidence="7 15" id="KW-0067">ATP-binding</keyword>
<evidence type="ECO:0000256" key="8">
    <source>
        <dbReference type="ARBA" id="ARBA00023125"/>
    </source>
</evidence>
<sequence>MELTELKGIGKTTAVKLQEFGLTDVMDLLFHLPLRYEDKTKITAIDKLTGFSYAQVEGEITKSYVTQGRRPILVCEIDDGSQFMQLKFFNFYYSQKIKMKTGVRIRAYGEIKHGMYGMEIIHPEFTLGEEQPALAQSLTPIYPKSEGISQKLLQKAAAQAITLLEQGAFKLDELLPAQWLSAQQMPTLSDALKFVHKPPPDADVMKLLNHTHPAQQRLKIEEILAHFLAMHQARSAIERLNAPLMPINKMQKQQLLSRLPFELTGAQHRVVNEIHHDLARNHPMQRLVQGDVGSGKTVVAALSIQAALVHGKQAVMMAPTEILAEQHLLTLKDYFPEHEVVFLSGKIKGKIRTEVLAKIASSADVIIGTHALFQADVIYRNLALVIIDEQHRFGVHQRLMLKQKGQANDLTPHSLIMTATPIPRTLAQIAYANLDISVIDELPPNRKVINTVLLDNHKMPQLAERIRHACDKGEQAYWVCTLIEESEHLRAKAAQDTFEELKDWFPDLEVGLIHGRLKSDDKQAVMDRFKANEIQLLIATTVIEVGVDVPNASLMVIENAERLGLSQLHQLRGRVGRGNRQSHCVLMYQAPLSENAQVRLTTMRETNDGFKIARQDLKLRGPGEILGTRQKGSMEFRFSNPEQDAVLFKQAKSMAADLLQSNPDVCEKIIQRWQRQAQELAKV</sequence>
<dbReference type="NCBIfam" id="NF008163">
    <property type="entry name" value="PRK10917.1-1"/>
    <property type="match status" value="1"/>
</dbReference>
<keyword evidence="11" id="KW-0413">Isomerase</keyword>
<comment type="similarity">
    <text evidence="1 15">Belongs to the helicase family. RecG subfamily.</text>
</comment>
<gene>
    <name evidence="18" type="ORF">C8D91_1268</name>
</gene>
<evidence type="ECO:0000256" key="2">
    <source>
        <dbReference type="ARBA" id="ARBA00017846"/>
    </source>
</evidence>
<dbReference type="Proteomes" id="UP000295724">
    <property type="component" value="Unassembled WGS sequence"/>
</dbReference>
<dbReference type="GO" id="GO:0006281">
    <property type="term" value="P:DNA repair"/>
    <property type="evidence" value="ECO:0007669"/>
    <property type="project" value="UniProtKB-UniRule"/>
</dbReference>
<feature type="domain" description="Helicase ATP-binding" evidence="16">
    <location>
        <begin position="277"/>
        <end position="439"/>
    </location>
</feature>
<comment type="function">
    <text evidence="15">Plays a critical role in recombination and DNA repair. Helps process Holliday junction intermediates to mature products by catalyzing branch migration. Has replication fork regression activity, unwinds stalled or blocked replication forks to make a HJ that can be resolved. Has a DNA unwinding activity characteristic of a DNA helicase with 3'-5' polarity.</text>
</comment>
<comment type="catalytic activity">
    <reaction evidence="12 15">
        <text>Couples ATP hydrolysis with the unwinding of duplex DNA by translocating in the 3'-5' direction.</text>
        <dbReference type="EC" id="5.6.2.4"/>
    </reaction>
</comment>
<dbReference type="NCBIfam" id="NF008168">
    <property type="entry name" value="PRK10917.2-2"/>
    <property type="match status" value="1"/>
</dbReference>
<evidence type="ECO:0000256" key="5">
    <source>
        <dbReference type="ARBA" id="ARBA00022801"/>
    </source>
</evidence>
<keyword evidence="19" id="KW-1185">Reference proteome</keyword>
<evidence type="ECO:0000256" key="3">
    <source>
        <dbReference type="ARBA" id="ARBA00022741"/>
    </source>
</evidence>
<dbReference type="RefSeq" id="WP_099019391.1">
    <property type="nucleotide sequence ID" value="NZ_NIHB01000002.1"/>
</dbReference>
<dbReference type="NCBIfam" id="TIGR00643">
    <property type="entry name" value="recG"/>
    <property type="match status" value="1"/>
</dbReference>
<keyword evidence="5 15" id="KW-0378">Hydrolase</keyword>
<protein>
    <recommendedName>
        <fullName evidence="2 15">ATP-dependent DNA helicase RecG</fullName>
        <ecNumber evidence="13 15">5.6.2.4</ecNumber>
    </recommendedName>
</protein>
<evidence type="ECO:0000256" key="1">
    <source>
        <dbReference type="ARBA" id="ARBA00007504"/>
    </source>
</evidence>
<dbReference type="PANTHER" id="PTHR47964">
    <property type="entry name" value="ATP-DEPENDENT DNA HELICASE HOMOLOG RECG, CHLOROPLASTIC"/>
    <property type="match status" value="1"/>
</dbReference>
<evidence type="ECO:0000256" key="12">
    <source>
        <dbReference type="ARBA" id="ARBA00034617"/>
    </source>
</evidence>
<evidence type="ECO:0000256" key="9">
    <source>
        <dbReference type="ARBA" id="ARBA00023172"/>
    </source>
</evidence>
<organism evidence="18 19">
    <name type="scientific">Marinicella litoralis</name>
    <dbReference type="NCBI Taxonomy" id="644220"/>
    <lineage>
        <taxon>Bacteria</taxon>
        <taxon>Pseudomonadati</taxon>
        <taxon>Pseudomonadota</taxon>
        <taxon>Gammaproteobacteria</taxon>
        <taxon>Lysobacterales</taxon>
        <taxon>Marinicellaceae</taxon>
        <taxon>Marinicella</taxon>
    </lineage>
</organism>
<dbReference type="InterPro" id="IPR011545">
    <property type="entry name" value="DEAD/DEAH_box_helicase_dom"/>
</dbReference>
<evidence type="ECO:0000259" key="16">
    <source>
        <dbReference type="PROSITE" id="PS51192"/>
    </source>
</evidence>
<evidence type="ECO:0000256" key="13">
    <source>
        <dbReference type="ARBA" id="ARBA00034808"/>
    </source>
</evidence>
<dbReference type="InterPro" id="IPR027417">
    <property type="entry name" value="P-loop_NTPase"/>
</dbReference>
<dbReference type="GO" id="GO:0016887">
    <property type="term" value="F:ATP hydrolysis activity"/>
    <property type="evidence" value="ECO:0007669"/>
    <property type="project" value="RHEA"/>
</dbReference>